<evidence type="ECO:0000313" key="2">
    <source>
        <dbReference type="Proteomes" id="UP000289340"/>
    </source>
</evidence>
<reference evidence="1 2" key="1">
    <citation type="submission" date="2018-09" db="EMBL/GenBank/DDBJ databases">
        <title>A high-quality reference genome of wild soybean provides a powerful tool to mine soybean genomes.</title>
        <authorList>
            <person name="Xie M."/>
            <person name="Chung C.Y.L."/>
            <person name="Li M.-W."/>
            <person name="Wong F.-L."/>
            <person name="Chan T.-F."/>
            <person name="Lam H.-M."/>
        </authorList>
    </citation>
    <scope>NUCLEOTIDE SEQUENCE [LARGE SCALE GENOMIC DNA]</scope>
    <source>
        <strain evidence="2">cv. W05</strain>
        <tissue evidence="1">Hypocotyl of etiolated seedlings</tissue>
    </source>
</reference>
<feature type="non-terminal residue" evidence="1">
    <location>
        <position position="96"/>
    </location>
</feature>
<protein>
    <submittedName>
        <fullName evidence="1">Long chain base biosynthesis protein 1</fullName>
    </submittedName>
</protein>
<dbReference type="SUPFAM" id="SSF53383">
    <property type="entry name" value="PLP-dependent transferases"/>
    <property type="match status" value="1"/>
</dbReference>
<sequence>MPARPVIEHIWPPFNYYRHHPRSLQSKYSSEAKVRDSWIHFFIKQYIACLQIHVHLDCEARIAKILGTPESFMYSDGLSTMFSVILAFSKKGDVIV</sequence>
<gene>
    <name evidence="1" type="ORF">D0Y65_034670</name>
</gene>
<dbReference type="Gene3D" id="3.40.640.10">
    <property type="entry name" value="Type I PLP-dependent aspartate aminotransferase-like (Major domain)"/>
    <property type="match status" value="1"/>
</dbReference>
<proteinExistence type="predicted"/>
<dbReference type="EMBL" id="QZWG01000012">
    <property type="protein sequence ID" value="RZB76295.1"/>
    <property type="molecule type" value="Genomic_DNA"/>
</dbReference>
<accession>A0A445HRJ4</accession>
<comment type="caution">
    <text evidence="1">The sequence shown here is derived from an EMBL/GenBank/DDBJ whole genome shotgun (WGS) entry which is preliminary data.</text>
</comment>
<organism evidence="1 2">
    <name type="scientific">Glycine soja</name>
    <name type="common">Wild soybean</name>
    <dbReference type="NCBI Taxonomy" id="3848"/>
    <lineage>
        <taxon>Eukaryota</taxon>
        <taxon>Viridiplantae</taxon>
        <taxon>Streptophyta</taxon>
        <taxon>Embryophyta</taxon>
        <taxon>Tracheophyta</taxon>
        <taxon>Spermatophyta</taxon>
        <taxon>Magnoliopsida</taxon>
        <taxon>eudicotyledons</taxon>
        <taxon>Gunneridae</taxon>
        <taxon>Pentapetalae</taxon>
        <taxon>rosids</taxon>
        <taxon>fabids</taxon>
        <taxon>Fabales</taxon>
        <taxon>Fabaceae</taxon>
        <taxon>Papilionoideae</taxon>
        <taxon>50 kb inversion clade</taxon>
        <taxon>NPAAA clade</taxon>
        <taxon>indigoferoid/millettioid clade</taxon>
        <taxon>Phaseoleae</taxon>
        <taxon>Glycine</taxon>
        <taxon>Glycine subgen. Soja</taxon>
    </lineage>
</organism>
<keyword evidence="2" id="KW-1185">Reference proteome</keyword>
<dbReference type="Proteomes" id="UP000289340">
    <property type="component" value="Chromosome 12"/>
</dbReference>
<dbReference type="AlphaFoldDB" id="A0A445HRJ4"/>
<name>A0A445HRJ4_GLYSO</name>
<dbReference type="InterPro" id="IPR015421">
    <property type="entry name" value="PyrdxlP-dep_Trfase_major"/>
</dbReference>
<dbReference type="InterPro" id="IPR015424">
    <property type="entry name" value="PyrdxlP-dep_Trfase"/>
</dbReference>
<evidence type="ECO:0000313" key="1">
    <source>
        <dbReference type="EMBL" id="RZB76295.1"/>
    </source>
</evidence>